<dbReference type="PROSITE" id="PS50851">
    <property type="entry name" value="CHEW"/>
    <property type="match status" value="1"/>
</dbReference>
<dbReference type="PANTHER" id="PTHR22617:SF45">
    <property type="entry name" value="CHEMOTAXIS PROTEIN CHEW"/>
    <property type="match status" value="1"/>
</dbReference>
<dbReference type="PANTHER" id="PTHR22617">
    <property type="entry name" value="CHEMOTAXIS SENSOR HISTIDINE KINASE-RELATED"/>
    <property type="match status" value="1"/>
</dbReference>
<dbReference type="CDD" id="cd00732">
    <property type="entry name" value="CheW"/>
    <property type="match status" value="1"/>
</dbReference>
<dbReference type="AlphaFoldDB" id="A0A0F9T042"/>
<dbReference type="InterPro" id="IPR002545">
    <property type="entry name" value="CheW-lke_dom"/>
</dbReference>
<evidence type="ECO:0000256" key="3">
    <source>
        <dbReference type="ARBA" id="ARBA00022490"/>
    </source>
</evidence>
<dbReference type="EMBL" id="LAZR01001580">
    <property type="protein sequence ID" value="KKN42436.1"/>
    <property type="molecule type" value="Genomic_DNA"/>
</dbReference>
<evidence type="ECO:0000256" key="1">
    <source>
        <dbReference type="ARBA" id="ARBA00004496"/>
    </source>
</evidence>
<evidence type="ECO:0000256" key="2">
    <source>
        <dbReference type="ARBA" id="ARBA00021483"/>
    </source>
</evidence>
<comment type="subcellular location">
    <subcellularLocation>
        <location evidence="1">Cytoplasm</location>
    </subcellularLocation>
</comment>
<sequence>MSELPTHNEPLDLLEQEQDGSEQYLTFLLDDEEYGVEILRVQEIKGWDKVTHIPNSPHYLCGVLNLRGTIVPVVDLRLRFGMPARAYISTTVVVVLKVNGPRQRTVAIVVDGVSDAHNILPENIKPAPDFGSSIDTDFISGLVSIEDNMMIILNIDSLLSVEALG</sequence>
<dbReference type="GO" id="GO:0006935">
    <property type="term" value="P:chemotaxis"/>
    <property type="evidence" value="ECO:0007669"/>
    <property type="project" value="InterPro"/>
</dbReference>
<dbReference type="Gene3D" id="2.40.50.180">
    <property type="entry name" value="CheA-289, Domain 4"/>
    <property type="match status" value="1"/>
</dbReference>
<name>A0A0F9T042_9ZZZZ</name>
<comment type="caution">
    <text evidence="5">The sequence shown here is derived from an EMBL/GenBank/DDBJ whole genome shotgun (WGS) entry which is preliminary data.</text>
</comment>
<keyword evidence="3" id="KW-0963">Cytoplasm</keyword>
<gene>
    <name evidence="5" type="ORF">LCGC14_0713180</name>
</gene>
<dbReference type="SUPFAM" id="SSF50341">
    <property type="entry name" value="CheW-like"/>
    <property type="match status" value="1"/>
</dbReference>
<dbReference type="GO" id="GO:0005829">
    <property type="term" value="C:cytosol"/>
    <property type="evidence" value="ECO:0007669"/>
    <property type="project" value="TreeGrafter"/>
</dbReference>
<proteinExistence type="predicted"/>
<dbReference type="Gene3D" id="2.30.30.40">
    <property type="entry name" value="SH3 Domains"/>
    <property type="match status" value="1"/>
</dbReference>
<dbReference type="GO" id="GO:0007165">
    <property type="term" value="P:signal transduction"/>
    <property type="evidence" value="ECO:0007669"/>
    <property type="project" value="InterPro"/>
</dbReference>
<dbReference type="Pfam" id="PF01584">
    <property type="entry name" value="CheW"/>
    <property type="match status" value="1"/>
</dbReference>
<evidence type="ECO:0000313" key="5">
    <source>
        <dbReference type="EMBL" id="KKN42436.1"/>
    </source>
</evidence>
<dbReference type="InterPro" id="IPR036061">
    <property type="entry name" value="CheW-like_dom_sf"/>
</dbReference>
<reference evidence="5" key="1">
    <citation type="journal article" date="2015" name="Nature">
        <title>Complex archaea that bridge the gap between prokaryotes and eukaryotes.</title>
        <authorList>
            <person name="Spang A."/>
            <person name="Saw J.H."/>
            <person name="Jorgensen S.L."/>
            <person name="Zaremba-Niedzwiedzka K."/>
            <person name="Martijn J."/>
            <person name="Lind A.E."/>
            <person name="van Eijk R."/>
            <person name="Schleper C."/>
            <person name="Guy L."/>
            <person name="Ettema T.J."/>
        </authorList>
    </citation>
    <scope>NUCLEOTIDE SEQUENCE</scope>
</reference>
<evidence type="ECO:0000259" key="4">
    <source>
        <dbReference type="PROSITE" id="PS50851"/>
    </source>
</evidence>
<organism evidence="5">
    <name type="scientific">marine sediment metagenome</name>
    <dbReference type="NCBI Taxonomy" id="412755"/>
    <lineage>
        <taxon>unclassified sequences</taxon>
        <taxon>metagenomes</taxon>
        <taxon>ecological metagenomes</taxon>
    </lineage>
</organism>
<feature type="domain" description="CheW-like" evidence="4">
    <location>
        <begin position="21"/>
        <end position="164"/>
    </location>
</feature>
<dbReference type="SMART" id="SM00260">
    <property type="entry name" value="CheW"/>
    <property type="match status" value="1"/>
</dbReference>
<dbReference type="InterPro" id="IPR039315">
    <property type="entry name" value="CheW"/>
</dbReference>
<accession>A0A0F9T042</accession>
<protein>
    <recommendedName>
        <fullName evidence="2">Chemotaxis protein CheW</fullName>
    </recommendedName>
</protein>